<dbReference type="InterPro" id="IPR018060">
    <property type="entry name" value="HTH_AraC"/>
</dbReference>
<evidence type="ECO:0000256" key="5">
    <source>
        <dbReference type="ARBA" id="ARBA00023159"/>
    </source>
</evidence>
<dbReference type="SUPFAM" id="SSF46689">
    <property type="entry name" value="Homeodomain-like"/>
    <property type="match status" value="2"/>
</dbReference>
<feature type="domain" description="HTH araC/xylS-type" evidence="7">
    <location>
        <begin position="83"/>
        <end position="181"/>
    </location>
</feature>
<comment type="caution">
    <text evidence="8">The sequence shown here is derived from an EMBL/GenBank/DDBJ whole genome shotgun (WGS) entry which is preliminary data.</text>
</comment>
<dbReference type="GO" id="GO:0008168">
    <property type="term" value="F:methyltransferase activity"/>
    <property type="evidence" value="ECO:0007669"/>
    <property type="project" value="UniProtKB-KW"/>
</dbReference>
<evidence type="ECO:0000256" key="1">
    <source>
        <dbReference type="ARBA" id="ARBA00001947"/>
    </source>
</evidence>
<dbReference type="Gene3D" id="1.10.10.60">
    <property type="entry name" value="Homeodomain-like"/>
    <property type="match status" value="2"/>
</dbReference>
<dbReference type="Pfam" id="PF12833">
    <property type="entry name" value="HTH_18"/>
    <property type="match status" value="1"/>
</dbReference>
<dbReference type="SUPFAM" id="SSF57884">
    <property type="entry name" value="Ada DNA repair protein, N-terminal domain (N-Ada 10)"/>
    <property type="match status" value="1"/>
</dbReference>
<evidence type="ECO:0000256" key="6">
    <source>
        <dbReference type="ARBA" id="ARBA00023163"/>
    </source>
</evidence>
<dbReference type="EMBL" id="JAAMFL010000005">
    <property type="protein sequence ID" value="MBS9337471.1"/>
    <property type="molecule type" value="Genomic_DNA"/>
</dbReference>
<keyword evidence="9" id="KW-1185">Reference proteome</keyword>
<proteinExistence type="predicted"/>
<dbReference type="RefSeq" id="WP_213821399.1">
    <property type="nucleotide sequence ID" value="NZ_JAAMFL010000005.1"/>
</dbReference>
<dbReference type="PIRSF" id="PIRSF000408">
    <property type="entry name" value="Alkyltransferas_AdaA"/>
    <property type="match status" value="1"/>
</dbReference>
<keyword evidence="3" id="KW-0805">Transcription regulation</keyword>
<dbReference type="Gene3D" id="3.40.10.10">
    <property type="entry name" value="DNA Methylphosphotriester Repair Domain"/>
    <property type="match status" value="1"/>
</dbReference>
<evidence type="ECO:0000313" key="8">
    <source>
        <dbReference type="EMBL" id="MBS9337471.1"/>
    </source>
</evidence>
<keyword evidence="6" id="KW-0804">Transcription</keyword>
<comment type="cofactor">
    <cofactor evidence="1">
        <name>Zn(2+)</name>
        <dbReference type="ChEBI" id="CHEBI:29105"/>
    </cofactor>
</comment>
<dbReference type="PANTHER" id="PTHR43280">
    <property type="entry name" value="ARAC-FAMILY TRANSCRIPTIONAL REGULATOR"/>
    <property type="match status" value="1"/>
</dbReference>
<keyword evidence="2 8" id="KW-0489">Methyltransferase</keyword>
<organism evidence="8 9">
    <name type="scientific">Fructobacillus parabroussonetiae</name>
    <dbReference type="NCBI Taxonomy" id="2713174"/>
    <lineage>
        <taxon>Bacteria</taxon>
        <taxon>Bacillati</taxon>
        <taxon>Bacillota</taxon>
        <taxon>Bacilli</taxon>
        <taxon>Lactobacillales</taxon>
        <taxon>Lactobacillaceae</taxon>
        <taxon>Fructobacillus</taxon>
    </lineage>
</organism>
<dbReference type="InterPro" id="IPR009057">
    <property type="entry name" value="Homeodomain-like_sf"/>
</dbReference>
<dbReference type="PROSITE" id="PS01124">
    <property type="entry name" value="HTH_ARAC_FAMILY_2"/>
    <property type="match status" value="1"/>
</dbReference>
<dbReference type="Pfam" id="PF02805">
    <property type="entry name" value="Ada_Zn_binding"/>
    <property type="match status" value="1"/>
</dbReference>
<name>A0ABS5QYL2_9LACO</name>
<sequence>MYSLTKKRYQAIKKQDQSYDGKFIYGVMEDHRVCCPSCEREKDCVPQDIRIFKTDDEALFEGFIPCPDCQPFGELTEKNELVNKVKVYLAHNYQKRLTLESLAETFGISTGVLHRAFMTLTDESPQAYLIRLRMYQAKKMLSESNESVALIGLKVGIPNLSYFNTVFKQQNGMTAVQYRKQNK</sequence>
<evidence type="ECO:0000259" key="7">
    <source>
        <dbReference type="PROSITE" id="PS01124"/>
    </source>
</evidence>
<keyword evidence="4" id="KW-0238">DNA-binding</keyword>
<dbReference type="SMART" id="SM00342">
    <property type="entry name" value="HTH_ARAC"/>
    <property type="match status" value="1"/>
</dbReference>
<evidence type="ECO:0000256" key="3">
    <source>
        <dbReference type="ARBA" id="ARBA00023015"/>
    </source>
</evidence>
<evidence type="ECO:0000256" key="2">
    <source>
        <dbReference type="ARBA" id="ARBA00022603"/>
    </source>
</evidence>
<protein>
    <submittedName>
        <fullName evidence="8">Methylphosphotriester-DNA--protein-cysteine methyltransferase family protein</fullName>
    </submittedName>
</protein>
<accession>A0ABS5QYL2</accession>
<dbReference type="GO" id="GO:0032259">
    <property type="term" value="P:methylation"/>
    <property type="evidence" value="ECO:0007669"/>
    <property type="project" value="UniProtKB-KW"/>
</dbReference>
<dbReference type="InterPro" id="IPR016220">
    <property type="entry name" value="Me-P-triester_DNA_alkyl-Trfase"/>
</dbReference>
<dbReference type="PANTHER" id="PTHR43280:SF2">
    <property type="entry name" value="HTH-TYPE TRANSCRIPTIONAL REGULATOR EXSA"/>
    <property type="match status" value="1"/>
</dbReference>
<gene>
    <name evidence="8" type="ORF">G6R30_03205</name>
</gene>
<evidence type="ECO:0000313" key="9">
    <source>
        <dbReference type="Proteomes" id="UP001519503"/>
    </source>
</evidence>
<keyword evidence="5" id="KW-0010">Activator</keyword>
<reference evidence="8 9" key="1">
    <citation type="submission" date="2020-02" db="EMBL/GenBank/DDBJ databases">
        <title>Fructobacillus sp. isolated from paper mulberry of Taiwan.</title>
        <authorList>
            <person name="Lin S.-T."/>
        </authorList>
    </citation>
    <scope>NUCLEOTIDE SEQUENCE [LARGE SCALE GENOMIC DNA]</scope>
    <source>
        <strain evidence="8 9">S1-1</strain>
    </source>
</reference>
<dbReference type="InterPro" id="IPR004026">
    <property type="entry name" value="Ada_DNA_repair_Zn-bd"/>
</dbReference>
<dbReference type="Proteomes" id="UP001519503">
    <property type="component" value="Unassembled WGS sequence"/>
</dbReference>
<evidence type="ECO:0000256" key="4">
    <source>
        <dbReference type="ARBA" id="ARBA00023125"/>
    </source>
</evidence>
<keyword evidence="2 8" id="KW-0808">Transferase</keyword>
<dbReference type="InterPro" id="IPR035451">
    <property type="entry name" value="Ada-like_dom_sf"/>
</dbReference>